<protein>
    <submittedName>
        <fullName evidence="2">SAM-dependent methyltransferase</fullName>
    </submittedName>
</protein>
<keyword evidence="2" id="KW-0489">Methyltransferase</keyword>
<dbReference type="InterPro" id="IPR003356">
    <property type="entry name" value="DNA_methylase_A-5"/>
</dbReference>
<dbReference type="InterPro" id="IPR029063">
    <property type="entry name" value="SAM-dependent_MTases_sf"/>
</dbReference>
<gene>
    <name evidence="2" type="ORF">MOO46_07460</name>
</gene>
<evidence type="ECO:0000313" key="2">
    <source>
        <dbReference type="EMBL" id="UQS85821.1"/>
    </source>
</evidence>
<evidence type="ECO:0000313" key="3">
    <source>
        <dbReference type="Proteomes" id="UP000831859"/>
    </source>
</evidence>
<reference evidence="2 3" key="1">
    <citation type="journal article" date="2022" name="Int. J. Syst. Evol. Microbiol.">
        <title>Apilactobacillus apisilvae sp. nov., Nicolia spurrieriana gen. nov. sp. nov., Bombilactobacillus folatiphilus sp. nov. and Bombilactobacillus thymidiniphilus sp. nov., four new lactic acid bacterial isolates from stingless bees Tetragonula carbonaria and Austroplebeia australis.</title>
        <authorList>
            <person name="Oliphant S.A."/>
            <person name="Watson-Haigh N.S."/>
            <person name="Sumby K.M."/>
            <person name="Gardner J."/>
            <person name="Groom S."/>
            <person name="Jiranek V."/>
        </authorList>
    </citation>
    <scope>NUCLEOTIDE SEQUENCE [LARGE SCALE GENOMIC DNA]</scope>
    <source>
        <strain evidence="2 3">SG5_A10</strain>
    </source>
</reference>
<organism evidence="2 3">
    <name type="scientific">Apilactobacillus apisilvae</name>
    <dbReference type="NCBI Taxonomy" id="2923364"/>
    <lineage>
        <taxon>Bacteria</taxon>
        <taxon>Bacillati</taxon>
        <taxon>Bacillota</taxon>
        <taxon>Bacilli</taxon>
        <taxon>Lactobacillales</taxon>
        <taxon>Lactobacillaceae</taxon>
        <taxon>Apilactobacillus</taxon>
    </lineage>
</organism>
<proteinExistence type="predicted"/>
<dbReference type="Proteomes" id="UP000831859">
    <property type="component" value="Plasmid p1unnamed"/>
</dbReference>
<feature type="domain" description="DNA methylase adenine-specific" evidence="1">
    <location>
        <begin position="50"/>
        <end position="162"/>
    </location>
</feature>
<dbReference type="SUPFAM" id="SSF53335">
    <property type="entry name" value="S-adenosyl-L-methionine-dependent methyltransferases"/>
    <property type="match status" value="1"/>
</dbReference>
<keyword evidence="2" id="KW-0808">Transferase</keyword>
<dbReference type="GO" id="GO:0008168">
    <property type="term" value="F:methyltransferase activity"/>
    <property type="evidence" value="ECO:0007669"/>
    <property type="project" value="UniProtKB-KW"/>
</dbReference>
<name>A0ABY4PKB5_9LACO</name>
<keyword evidence="2" id="KW-0614">Plasmid</keyword>
<geneLocation type="plasmid" evidence="2 3">
    <name>p1unnamed</name>
</geneLocation>
<sequence length="215" mass="25308">MKLDVDTINQLIGVNESYQAPDELLKIMLDKTRREQLFKKFLAVNHDVSYDWFQDYFEQVQADRKKKKQDFTPNSVSKLTHNLVGNSDDYFEACAGTGGMLIKRWNDDRMQHTPFDYRPHMYFYRVEELGDSAIAFLIFNFAIRGMDGTIFYGDSLSRECKQVFFIQNDMDEPLKFSNVNIMPRTDMVMKEFDVGSWNIKHKEINHIESGRVVIK</sequence>
<dbReference type="GO" id="GO:0032259">
    <property type="term" value="P:methylation"/>
    <property type="evidence" value="ECO:0007669"/>
    <property type="project" value="UniProtKB-KW"/>
</dbReference>
<dbReference type="Pfam" id="PF02384">
    <property type="entry name" value="N6_Mtase"/>
    <property type="match status" value="1"/>
</dbReference>
<accession>A0ABY4PKB5</accession>
<evidence type="ECO:0000259" key="1">
    <source>
        <dbReference type="Pfam" id="PF02384"/>
    </source>
</evidence>
<dbReference type="EMBL" id="CP093363">
    <property type="protein sequence ID" value="UQS85821.1"/>
    <property type="molecule type" value="Genomic_DNA"/>
</dbReference>
<dbReference type="Gene3D" id="3.40.50.150">
    <property type="entry name" value="Vaccinia Virus protein VP39"/>
    <property type="match status" value="1"/>
</dbReference>
<dbReference type="RefSeq" id="WP_249511785.1">
    <property type="nucleotide sequence ID" value="NZ_CP093363.1"/>
</dbReference>
<keyword evidence="3" id="KW-1185">Reference proteome</keyword>